<evidence type="ECO:0000256" key="2">
    <source>
        <dbReference type="ARBA" id="ARBA00023125"/>
    </source>
</evidence>
<keyword evidence="3" id="KW-0804">Transcription</keyword>
<sequence>MVEKNIPVERMRSEVALVNPNGFRISELYATRGVEDVSRPHRLNFSALVYVTEGEGVHYVDHQMYVLKPGTLITIGRNQIHGFAQSRTVDGFVIPFNCSYLSNGADDPHVDLMLDAITHINRISDVGEEVDAMIHLLAAEFSSTSEFKAEIIRGLLRAVLLKCVVPEYLAVQSMPLTTNAHTDFVRLKQYVEAHFAERPSTMDIALALGKSVKQLDKLARSNTGDSVKDLVDDRVLVEVKRLLAFSQYSIADIAAKLGFNEATNMTKFFKRHTEISPKDFRQLCRMGLCNR</sequence>
<evidence type="ECO:0000259" key="4">
    <source>
        <dbReference type="PROSITE" id="PS01124"/>
    </source>
</evidence>
<dbReference type="SUPFAM" id="SSF46689">
    <property type="entry name" value="Homeodomain-like"/>
    <property type="match status" value="1"/>
</dbReference>
<dbReference type="GO" id="GO:0003700">
    <property type="term" value="F:DNA-binding transcription factor activity"/>
    <property type="evidence" value="ECO:0007669"/>
    <property type="project" value="InterPro"/>
</dbReference>
<dbReference type="InterPro" id="IPR009057">
    <property type="entry name" value="Homeodomain-like_sf"/>
</dbReference>
<gene>
    <name evidence="5" type="ORF">SAMN02745132_04245</name>
</gene>
<dbReference type="Pfam" id="PF12833">
    <property type="entry name" value="HTH_18"/>
    <property type="match status" value="1"/>
</dbReference>
<evidence type="ECO:0000313" key="5">
    <source>
        <dbReference type="EMBL" id="SKA67888.1"/>
    </source>
</evidence>
<reference evidence="6" key="1">
    <citation type="submission" date="2017-02" db="EMBL/GenBank/DDBJ databases">
        <authorList>
            <person name="Varghese N."/>
            <person name="Submissions S."/>
        </authorList>
    </citation>
    <scope>NUCLEOTIDE SEQUENCE [LARGE SCALE GENOMIC DNA]</scope>
    <source>
        <strain evidence="6">DSM 22720</strain>
    </source>
</reference>
<dbReference type="Gene3D" id="1.10.10.60">
    <property type="entry name" value="Homeodomain-like"/>
    <property type="match status" value="1"/>
</dbReference>
<name>A0A1T4VSR4_9GAMM</name>
<keyword evidence="2 5" id="KW-0238">DNA-binding</keyword>
<dbReference type="AlphaFoldDB" id="A0A1T4VSR4"/>
<dbReference type="PANTHER" id="PTHR43280:SF32">
    <property type="entry name" value="TRANSCRIPTIONAL REGULATORY PROTEIN"/>
    <property type="match status" value="1"/>
</dbReference>
<dbReference type="RefSeq" id="WP_078754354.1">
    <property type="nucleotide sequence ID" value="NZ_FUXU01000096.1"/>
</dbReference>
<keyword evidence="1" id="KW-0805">Transcription regulation</keyword>
<organism evidence="5 6">
    <name type="scientific">Enterovibrio nigricans DSM 22720</name>
    <dbReference type="NCBI Taxonomy" id="1121868"/>
    <lineage>
        <taxon>Bacteria</taxon>
        <taxon>Pseudomonadati</taxon>
        <taxon>Pseudomonadota</taxon>
        <taxon>Gammaproteobacteria</taxon>
        <taxon>Vibrionales</taxon>
        <taxon>Vibrionaceae</taxon>
        <taxon>Enterovibrio</taxon>
    </lineage>
</organism>
<evidence type="ECO:0000313" key="6">
    <source>
        <dbReference type="Proteomes" id="UP000190162"/>
    </source>
</evidence>
<dbReference type="PROSITE" id="PS01124">
    <property type="entry name" value="HTH_ARAC_FAMILY_2"/>
    <property type="match status" value="1"/>
</dbReference>
<accession>A0A1T4VSR4</accession>
<evidence type="ECO:0000256" key="1">
    <source>
        <dbReference type="ARBA" id="ARBA00023015"/>
    </source>
</evidence>
<dbReference type="GO" id="GO:0043565">
    <property type="term" value="F:sequence-specific DNA binding"/>
    <property type="evidence" value="ECO:0007669"/>
    <property type="project" value="InterPro"/>
</dbReference>
<dbReference type="Proteomes" id="UP000190162">
    <property type="component" value="Unassembled WGS sequence"/>
</dbReference>
<feature type="domain" description="HTH araC/xylS-type" evidence="4">
    <location>
        <begin position="185"/>
        <end position="283"/>
    </location>
</feature>
<dbReference type="PANTHER" id="PTHR43280">
    <property type="entry name" value="ARAC-FAMILY TRANSCRIPTIONAL REGULATOR"/>
    <property type="match status" value="1"/>
</dbReference>
<dbReference type="Gene3D" id="2.60.120.10">
    <property type="entry name" value="Jelly Rolls"/>
    <property type="match status" value="1"/>
</dbReference>
<dbReference type="InterPro" id="IPR037923">
    <property type="entry name" value="HTH-like"/>
</dbReference>
<proteinExistence type="predicted"/>
<protein>
    <submittedName>
        <fullName evidence="5">AraC-type DNA-binding protein</fullName>
    </submittedName>
</protein>
<evidence type="ECO:0000256" key="3">
    <source>
        <dbReference type="ARBA" id="ARBA00023163"/>
    </source>
</evidence>
<dbReference type="Pfam" id="PF02311">
    <property type="entry name" value="AraC_binding"/>
    <property type="match status" value="1"/>
</dbReference>
<dbReference type="OrthoDB" id="9814125at2"/>
<dbReference type="EMBL" id="FUXU01000096">
    <property type="protein sequence ID" value="SKA67888.1"/>
    <property type="molecule type" value="Genomic_DNA"/>
</dbReference>
<dbReference type="SUPFAM" id="SSF51215">
    <property type="entry name" value="Regulatory protein AraC"/>
    <property type="match status" value="1"/>
</dbReference>
<dbReference type="InterPro" id="IPR018060">
    <property type="entry name" value="HTH_AraC"/>
</dbReference>
<dbReference type="InterPro" id="IPR003313">
    <property type="entry name" value="AraC-bd"/>
</dbReference>
<dbReference type="InterPro" id="IPR014710">
    <property type="entry name" value="RmlC-like_jellyroll"/>
</dbReference>
<dbReference type="SMART" id="SM00342">
    <property type="entry name" value="HTH_ARAC"/>
    <property type="match status" value="1"/>
</dbReference>
<keyword evidence="6" id="KW-1185">Reference proteome</keyword>